<dbReference type="InterPro" id="IPR011701">
    <property type="entry name" value="MFS"/>
</dbReference>
<evidence type="ECO:0000256" key="1">
    <source>
        <dbReference type="ARBA" id="ARBA00022692"/>
    </source>
</evidence>
<feature type="transmembrane region" description="Helical" evidence="4">
    <location>
        <begin position="357"/>
        <end position="379"/>
    </location>
</feature>
<reference evidence="6" key="1">
    <citation type="submission" date="2024-07" db="EMBL/GenBank/DDBJ databases">
        <title>Identification and characteristics of a novel species of coltsfoot's symbiotic bacteria.</title>
        <authorList>
            <person name="Juszczyk A."/>
            <person name="Jasielczuk I."/>
            <person name="Gurgul A."/>
            <person name="Rogala M."/>
            <person name="Kowalczyk A."/>
            <person name="Szmatola T."/>
            <person name="Kosecka-Strojek M."/>
            <person name="Arent Z."/>
            <person name="Latowski D."/>
        </authorList>
    </citation>
    <scope>NUCLEOTIDE SEQUENCE</scope>
    <source>
        <strain evidence="6">Hg7Tf</strain>
    </source>
</reference>
<feature type="transmembrane region" description="Helical" evidence="4">
    <location>
        <begin position="50"/>
        <end position="68"/>
    </location>
</feature>
<dbReference type="InterPro" id="IPR052524">
    <property type="entry name" value="MFS_Cyanate_Porter"/>
</dbReference>
<keyword evidence="3 4" id="KW-0472">Membrane</keyword>
<keyword evidence="1 4" id="KW-0812">Transmembrane</keyword>
<evidence type="ECO:0000259" key="5">
    <source>
        <dbReference type="PROSITE" id="PS50850"/>
    </source>
</evidence>
<feature type="transmembrane region" description="Helical" evidence="4">
    <location>
        <begin position="159"/>
        <end position="182"/>
    </location>
</feature>
<accession>A0AB39I969</accession>
<dbReference type="GO" id="GO:0022857">
    <property type="term" value="F:transmembrane transporter activity"/>
    <property type="evidence" value="ECO:0007669"/>
    <property type="project" value="InterPro"/>
</dbReference>
<dbReference type="PANTHER" id="PTHR23523:SF1">
    <property type="entry name" value="CYANATE TRANSPORT PROTEIN CYNX"/>
    <property type="match status" value="1"/>
</dbReference>
<protein>
    <submittedName>
        <fullName evidence="6">MFS transporter</fullName>
    </submittedName>
</protein>
<gene>
    <name evidence="6" type="ORF">AB4Y39_11705</name>
</gene>
<feature type="transmembrane region" description="Helical" evidence="4">
    <location>
        <begin position="237"/>
        <end position="256"/>
    </location>
</feature>
<keyword evidence="2 4" id="KW-1133">Transmembrane helix</keyword>
<sequence length="394" mass="40555">MPNIPSKACVGLLAVLIGLNLRPIMASIGPLLDMLQLDLGLTNTQGGLLTTLPVMMMGLFALSGPWLLRLVGEVKGVALGIALIAVSCAARAYTSSAEALISTAALGGIGIAVIQSLMPAFLKRSYPQSAGMLMGLFTTGIMAGAALGAATAAPSAANFGWQLALGFAAVPALFTLIVWLLAAGGSQPRHAGAKLPYRNMQAWLLLIFFGIGTGAYTLVLAWLPPFYIELGWTATDAGYLLGALTVTEVVAGLLVSSLIQRFPDRRKPLVLVIVLLIAGLACLMVAPQQLAALATVCLGLGIGALFPLSLIVTLDRADSPTTAGALLAFVQGGGYLIAASMPLIAGIVRDQLSSLHWAWGIMIIGAIVLLGLSTTVAKLPSGGLTDSRKSVDMT</sequence>
<feature type="transmembrane region" description="Helical" evidence="4">
    <location>
        <begin position="268"/>
        <end position="286"/>
    </location>
</feature>
<dbReference type="InterPro" id="IPR036259">
    <property type="entry name" value="MFS_trans_sf"/>
</dbReference>
<dbReference type="EMBL" id="CP162607">
    <property type="protein sequence ID" value="XDK39300.1"/>
    <property type="molecule type" value="Genomic_DNA"/>
</dbReference>
<dbReference type="AlphaFoldDB" id="A0AB39I969"/>
<feature type="transmembrane region" description="Helical" evidence="4">
    <location>
        <begin position="75"/>
        <end position="93"/>
    </location>
</feature>
<feature type="transmembrane region" description="Helical" evidence="4">
    <location>
        <begin position="292"/>
        <end position="314"/>
    </location>
</feature>
<dbReference type="PROSITE" id="PS50850">
    <property type="entry name" value="MFS"/>
    <property type="match status" value="1"/>
</dbReference>
<feature type="transmembrane region" description="Helical" evidence="4">
    <location>
        <begin position="203"/>
        <end position="225"/>
    </location>
</feature>
<name>A0AB39I969_9PSED</name>
<dbReference type="Pfam" id="PF07690">
    <property type="entry name" value="MFS_1"/>
    <property type="match status" value="1"/>
</dbReference>
<dbReference type="Gene3D" id="1.20.1250.20">
    <property type="entry name" value="MFS general substrate transporter like domains"/>
    <property type="match status" value="2"/>
</dbReference>
<evidence type="ECO:0000256" key="4">
    <source>
        <dbReference type="SAM" id="Phobius"/>
    </source>
</evidence>
<evidence type="ECO:0000256" key="2">
    <source>
        <dbReference type="ARBA" id="ARBA00022989"/>
    </source>
</evidence>
<feature type="transmembrane region" description="Helical" evidence="4">
    <location>
        <begin position="99"/>
        <end position="121"/>
    </location>
</feature>
<feature type="domain" description="Major facilitator superfamily (MFS) profile" evidence="5">
    <location>
        <begin position="6"/>
        <end position="383"/>
    </location>
</feature>
<evidence type="ECO:0000256" key="3">
    <source>
        <dbReference type="ARBA" id="ARBA00023136"/>
    </source>
</evidence>
<feature type="transmembrane region" description="Helical" evidence="4">
    <location>
        <begin position="326"/>
        <end position="345"/>
    </location>
</feature>
<feature type="transmembrane region" description="Helical" evidence="4">
    <location>
        <begin position="133"/>
        <end position="153"/>
    </location>
</feature>
<dbReference type="InterPro" id="IPR020846">
    <property type="entry name" value="MFS_dom"/>
</dbReference>
<organism evidence="6">
    <name type="scientific">Pseudomonas sp. Hg7Tf</name>
    <dbReference type="NCBI Taxonomy" id="3236988"/>
    <lineage>
        <taxon>Bacteria</taxon>
        <taxon>Pseudomonadati</taxon>
        <taxon>Pseudomonadota</taxon>
        <taxon>Gammaproteobacteria</taxon>
        <taxon>Pseudomonadales</taxon>
        <taxon>Pseudomonadaceae</taxon>
        <taxon>Pseudomonas</taxon>
    </lineage>
</organism>
<dbReference type="SUPFAM" id="SSF103473">
    <property type="entry name" value="MFS general substrate transporter"/>
    <property type="match status" value="1"/>
</dbReference>
<dbReference type="PANTHER" id="PTHR23523">
    <property type="match status" value="1"/>
</dbReference>
<evidence type="ECO:0000313" key="6">
    <source>
        <dbReference type="EMBL" id="XDK39300.1"/>
    </source>
</evidence>
<dbReference type="RefSeq" id="WP_280043943.1">
    <property type="nucleotide sequence ID" value="NZ_CP162607.1"/>
</dbReference>
<proteinExistence type="predicted"/>